<dbReference type="EMBL" id="BGZL01000002">
    <property type="protein sequence ID" value="GBP99606.1"/>
    <property type="molecule type" value="Genomic_DNA"/>
</dbReference>
<accession>A0A2S1Z852</accession>
<dbReference type="KEGG" id="sspo:DDQ41_30520"/>
<reference evidence="3 5" key="2">
    <citation type="submission" date="2018-07" db="EMBL/GenBank/DDBJ databases">
        <title>Whole Genome Shotgun Sequence of Streptomyces spongiicola strain 531S.</title>
        <authorList>
            <person name="Dohra H."/>
            <person name="Kodani S."/>
        </authorList>
    </citation>
    <scope>NUCLEOTIDE SEQUENCE [LARGE SCALE GENOMIC DNA]</scope>
    <source>
        <strain evidence="3 5">531S</strain>
    </source>
</reference>
<protein>
    <recommendedName>
        <fullName evidence="1">DUF6194 domain-containing protein</fullName>
    </recommendedName>
</protein>
<organism evidence="3 5">
    <name type="scientific">Streptomyces spongiicola</name>
    <dbReference type="NCBI Taxonomy" id="1690221"/>
    <lineage>
        <taxon>Bacteria</taxon>
        <taxon>Bacillati</taxon>
        <taxon>Actinomycetota</taxon>
        <taxon>Actinomycetes</taxon>
        <taxon>Kitasatosporales</taxon>
        <taxon>Streptomycetaceae</taxon>
        <taxon>Streptomyces</taxon>
    </lineage>
</organism>
<dbReference type="OrthoDB" id="9783727at2"/>
<proteinExistence type="predicted"/>
<evidence type="ECO:0000313" key="2">
    <source>
        <dbReference type="EMBL" id="AWK12536.1"/>
    </source>
</evidence>
<dbReference type="Pfam" id="PF19694">
    <property type="entry name" value="DUF6194"/>
    <property type="match status" value="1"/>
</dbReference>
<dbReference type="InterPro" id="IPR045676">
    <property type="entry name" value="DUF6194"/>
</dbReference>
<name>A0A2S1Z852_9ACTN</name>
<feature type="domain" description="DUF6194" evidence="1">
    <location>
        <begin position="1"/>
        <end position="152"/>
    </location>
</feature>
<keyword evidence="4" id="KW-1185">Reference proteome</keyword>
<evidence type="ECO:0000313" key="5">
    <source>
        <dbReference type="Proteomes" id="UP000265354"/>
    </source>
</evidence>
<gene>
    <name evidence="2" type="ORF">DDQ41_30520</name>
    <name evidence="3" type="ORF">SSP531S_10010</name>
</gene>
<dbReference type="Proteomes" id="UP000265354">
    <property type="component" value="Unassembled WGS sequence"/>
</dbReference>
<sequence length="161" mass="18093">MSMEQIIAVVRGFDGALVLVPEPGGDFPESAWGDAFCYYAPDGQLPRNVQPYATAVTRNRPGDTASDLDPPNRWRLNIRVDRAVFEELTGEERRDPGRPRDHAATDLVVPHPVYGALGWISVVNPGARTRSTVLRLLQDAHDAARVRSERRRRQERLPRDD</sequence>
<reference evidence="2 4" key="1">
    <citation type="submission" date="2018-05" db="EMBL/GenBank/DDBJ databases">
        <title>Complete genome sequence of the Type Strain of Streptomyces spongiicola HNM0071, the producer of staurosporine.</title>
        <authorList>
            <person name="Zhou S."/>
            <person name="Huang X."/>
        </authorList>
    </citation>
    <scope>NUCLEOTIDE SEQUENCE [LARGE SCALE GENOMIC DNA]</scope>
    <source>
        <strain evidence="2 4">HNM0071</strain>
    </source>
</reference>
<dbReference type="Proteomes" id="UP000245051">
    <property type="component" value="Chromosome"/>
</dbReference>
<dbReference type="AlphaFoldDB" id="A0A2S1Z852"/>
<evidence type="ECO:0000313" key="4">
    <source>
        <dbReference type="Proteomes" id="UP000245051"/>
    </source>
</evidence>
<dbReference type="EMBL" id="CP029254">
    <property type="protein sequence ID" value="AWK12536.1"/>
    <property type="molecule type" value="Genomic_DNA"/>
</dbReference>
<evidence type="ECO:0000313" key="3">
    <source>
        <dbReference type="EMBL" id="GBP99606.1"/>
    </source>
</evidence>
<evidence type="ECO:0000259" key="1">
    <source>
        <dbReference type="Pfam" id="PF19694"/>
    </source>
</evidence>